<evidence type="ECO:0000313" key="15">
    <source>
        <dbReference type="Proteomes" id="UP001346149"/>
    </source>
</evidence>
<comment type="subcellular location">
    <subcellularLocation>
        <location evidence="3">Mitochondrion inner membrane</location>
        <topology evidence="3">Peripheral membrane protein</topology>
        <orientation evidence="3">Matrix side</orientation>
    </subcellularLocation>
    <subcellularLocation>
        <location evidence="2">Mitochondrion matrix</location>
    </subcellularLocation>
</comment>
<dbReference type="PANTHER" id="PTHR11851:SF190">
    <property type="entry name" value="MITOCHONDRIAL-PROCESSING PEPTIDASE SUBUNIT ALPHA"/>
    <property type="match status" value="1"/>
</dbReference>
<sequence>MNRAAASRLRALKARTASRVPIRFASAGAVATKPSSSGGLFGWLTGKSSSSSTPLEYPLAGVALAPPLPDYIEPGKTKITTLPNGFKIASEASVNPAASIGIYVDCGSIYETPISLGATHLLERMAFKTTRNRSHLRVVREVEAIGGNVQASASREQMGYTFDALKTYVPQMVELLIDSVRNPVFLDWEVNEQLMIVKSEIAEVSNNPHGLLLEAIHSAGYTGALANPLLAPESAIERLNGTILEEFVAENYSAPRMVLAASGVEHDELLSIAEPLLSDLPSVPRPEEPKSVYTGGDYRCQGESGRTHFALAFELPGGWRKEKDAMTLTVLQMLMGGGGSFSAGGPGKGMYSRLYLRVLNEYPQVQSFSAFSNIYNNTGLFGIQATTGSDFVPQAIDIAARELIAVATPGEVDQVQLDRAKQSTRSAILMNLESRMVAAEDTARQILTYGGRKPVEHFLKVIDEVTPKDITSMAQNLLSSPLSMASYGDVIYVPSYDSVSSKFHKK</sequence>
<accession>A0AAN7LYI7</accession>
<evidence type="ECO:0000256" key="8">
    <source>
        <dbReference type="ARBA" id="ARBA00023136"/>
    </source>
</evidence>
<dbReference type="Pfam" id="PF00675">
    <property type="entry name" value="Peptidase_M16"/>
    <property type="match status" value="1"/>
</dbReference>
<keyword evidence="5" id="KW-0999">Mitochondrion inner membrane</keyword>
<protein>
    <recommendedName>
        <fullName evidence="10">Complex III subunit II</fullName>
    </recommendedName>
    <alternativeName>
        <fullName evidence="9">Core protein II</fullName>
    </alternativeName>
</protein>
<dbReference type="Proteomes" id="UP001346149">
    <property type="component" value="Unassembled WGS sequence"/>
</dbReference>
<dbReference type="GO" id="GO:0046872">
    <property type="term" value="F:metal ion binding"/>
    <property type="evidence" value="ECO:0007669"/>
    <property type="project" value="InterPro"/>
</dbReference>
<keyword evidence="15" id="KW-1185">Reference proteome</keyword>
<evidence type="ECO:0000256" key="10">
    <source>
        <dbReference type="ARBA" id="ARBA00075935"/>
    </source>
</evidence>
<dbReference type="InterPro" id="IPR001431">
    <property type="entry name" value="Pept_M16_Zn_BS"/>
</dbReference>
<keyword evidence="7" id="KW-0496">Mitochondrion</keyword>
<dbReference type="PANTHER" id="PTHR11851">
    <property type="entry name" value="METALLOPROTEASE"/>
    <property type="match status" value="1"/>
</dbReference>
<dbReference type="FunFam" id="3.30.830.10:FF:000008">
    <property type="entry name" value="Mitochondrial-processing peptidase subunit beta"/>
    <property type="match status" value="1"/>
</dbReference>
<evidence type="ECO:0000256" key="2">
    <source>
        <dbReference type="ARBA" id="ARBA00004305"/>
    </source>
</evidence>
<evidence type="ECO:0000256" key="4">
    <source>
        <dbReference type="ARBA" id="ARBA00007261"/>
    </source>
</evidence>
<keyword evidence="8" id="KW-0472">Membrane</keyword>
<evidence type="ECO:0000256" key="11">
    <source>
        <dbReference type="RuleBase" id="RU004447"/>
    </source>
</evidence>
<evidence type="ECO:0000256" key="5">
    <source>
        <dbReference type="ARBA" id="ARBA00022792"/>
    </source>
</evidence>
<dbReference type="GO" id="GO:0005743">
    <property type="term" value="C:mitochondrial inner membrane"/>
    <property type="evidence" value="ECO:0007669"/>
    <property type="project" value="UniProtKB-SubCell"/>
</dbReference>
<evidence type="ECO:0000256" key="7">
    <source>
        <dbReference type="ARBA" id="ARBA00023128"/>
    </source>
</evidence>
<comment type="similarity">
    <text evidence="4 11">Belongs to the peptidase M16 family.</text>
</comment>
<dbReference type="EMBL" id="JAXQNO010000008">
    <property type="protein sequence ID" value="KAK4793649.1"/>
    <property type="molecule type" value="Genomic_DNA"/>
</dbReference>
<dbReference type="GO" id="GO:0004222">
    <property type="term" value="F:metalloendopeptidase activity"/>
    <property type="evidence" value="ECO:0007669"/>
    <property type="project" value="InterPro"/>
</dbReference>
<comment type="function">
    <text evidence="1">Substrate recognition and binding subunit of the essential mitochondrial processing protease (MPP), which cleaves the mitochondrial sequence off newly imported precursors proteins.</text>
</comment>
<gene>
    <name evidence="14" type="ORF">SAY86_024084</name>
</gene>
<dbReference type="GO" id="GO:0005759">
    <property type="term" value="C:mitochondrial matrix"/>
    <property type="evidence" value="ECO:0007669"/>
    <property type="project" value="UniProtKB-SubCell"/>
</dbReference>
<dbReference type="InterPro" id="IPR007863">
    <property type="entry name" value="Peptidase_M16_C"/>
</dbReference>
<dbReference type="InterPro" id="IPR011765">
    <property type="entry name" value="Pept_M16_N"/>
</dbReference>
<proteinExistence type="inferred from homology"/>
<keyword evidence="6" id="KW-0809">Transit peptide</keyword>
<feature type="domain" description="Peptidase M16 N-terminal" evidence="12">
    <location>
        <begin position="88"/>
        <end position="233"/>
    </location>
</feature>
<comment type="caution">
    <text evidence="14">The sequence shown here is derived from an EMBL/GenBank/DDBJ whole genome shotgun (WGS) entry which is preliminary data.</text>
</comment>
<evidence type="ECO:0000256" key="3">
    <source>
        <dbReference type="ARBA" id="ARBA00004443"/>
    </source>
</evidence>
<dbReference type="SUPFAM" id="SSF63411">
    <property type="entry name" value="LuxS/MPP-like metallohydrolase"/>
    <property type="match status" value="2"/>
</dbReference>
<dbReference type="InterPro" id="IPR011249">
    <property type="entry name" value="Metalloenz_LuxS/M16"/>
</dbReference>
<dbReference type="AlphaFoldDB" id="A0AAN7LYI7"/>
<dbReference type="Pfam" id="PF05193">
    <property type="entry name" value="Peptidase_M16_C"/>
    <property type="match status" value="1"/>
</dbReference>
<reference evidence="14 15" key="1">
    <citation type="journal article" date="2023" name="Hortic Res">
        <title>Pangenome of water caltrop reveals structural variations and asymmetric subgenome divergence after allopolyploidization.</title>
        <authorList>
            <person name="Zhang X."/>
            <person name="Chen Y."/>
            <person name="Wang L."/>
            <person name="Yuan Y."/>
            <person name="Fang M."/>
            <person name="Shi L."/>
            <person name="Lu R."/>
            <person name="Comes H.P."/>
            <person name="Ma Y."/>
            <person name="Chen Y."/>
            <person name="Huang G."/>
            <person name="Zhou Y."/>
            <person name="Zheng Z."/>
            <person name="Qiu Y."/>
        </authorList>
    </citation>
    <scope>NUCLEOTIDE SEQUENCE [LARGE SCALE GENOMIC DNA]</scope>
    <source>
        <strain evidence="14">F231</strain>
    </source>
</reference>
<dbReference type="InterPro" id="IPR050361">
    <property type="entry name" value="MPP/UQCRC_Complex"/>
</dbReference>
<evidence type="ECO:0000256" key="9">
    <source>
        <dbReference type="ARBA" id="ARBA00041372"/>
    </source>
</evidence>
<dbReference type="PROSITE" id="PS00143">
    <property type="entry name" value="INSULINASE"/>
    <property type="match status" value="1"/>
</dbReference>
<dbReference type="FunFam" id="3.30.830.10:FF:000022">
    <property type="entry name" value="mitochondrial-processing peptidase subunit alpha"/>
    <property type="match status" value="1"/>
</dbReference>
<evidence type="ECO:0000259" key="12">
    <source>
        <dbReference type="Pfam" id="PF00675"/>
    </source>
</evidence>
<dbReference type="Gene3D" id="3.30.830.10">
    <property type="entry name" value="Metalloenzyme, LuxS/M16 peptidase-like"/>
    <property type="match status" value="2"/>
</dbReference>
<evidence type="ECO:0000256" key="6">
    <source>
        <dbReference type="ARBA" id="ARBA00022946"/>
    </source>
</evidence>
<name>A0AAN7LYI7_TRANT</name>
<evidence type="ECO:0000313" key="14">
    <source>
        <dbReference type="EMBL" id="KAK4793649.1"/>
    </source>
</evidence>
<organism evidence="14 15">
    <name type="scientific">Trapa natans</name>
    <name type="common">Water chestnut</name>
    <dbReference type="NCBI Taxonomy" id="22666"/>
    <lineage>
        <taxon>Eukaryota</taxon>
        <taxon>Viridiplantae</taxon>
        <taxon>Streptophyta</taxon>
        <taxon>Embryophyta</taxon>
        <taxon>Tracheophyta</taxon>
        <taxon>Spermatophyta</taxon>
        <taxon>Magnoliopsida</taxon>
        <taxon>eudicotyledons</taxon>
        <taxon>Gunneridae</taxon>
        <taxon>Pentapetalae</taxon>
        <taxon>rosids</taxon>
        <taxon>malvids</taxon>
        <taxon>Myrtales</taxon>
        <taxon>Lythraceae</taxon>
        <taxon>Trapa</taxon>
    </lineage>
</organism>
<evidence type="ECO:0000259" key="13">
    <source>
        <dbReference type="Pfam" id="PF05193"/>
    </source>
</evidence>
<feature type="domain" description="Peptidase M16 C-terminal" evidence="13">
    <location>
        <begin position="244"/>
        <end position="423"/>
    </location>
</feature>
<evidence type="ECO:0000256" key="1">
    <source>
        <dbReference type="ARBA" id="ARBA00002123"/>
    </source>
</evidence>
<dbReference type="GO" id="GO:0006508">
    <property type="term" value="P:proteolysis"/>
    <property type="evidence" value="ECO:0007669"/>
    <property type="project" value="InterPro"/>
</dbReference>